<protein>
    <submittedName>
        <fullName evidence="2">Uncharacterized protein</fullName>
    </submittedName>
</protein>
<dbReference type="STRING" id="392500.Swoo_1090"/>
<dbReference type="HOGENOM" id="CLU_2358149_0_0_6"/>
<dbReference type="Proteomes" id="UP000002168">
    <property type="component" value="Chromosome"/>
</dbReference>
<dbReference type="KEGG" id="swd:Swoo_1090"/>
<gene>
    <name evidence="2" type="ordered locus">Swoo_1090</name>
</gene>
<dbReference type="EMBL" id="CP000961">
    <property type="protein sequence ID" value="ACA85383.1"/>
    <property type="molecule type" value="Genomic_DNA"/>
</dbReference>
<dbReference type="eggNOG" id="ENOG5031I6Z">
    <property type="taxonomic scope" value="Bacteria"/>
</dbReference>
<reference evidence="2 3" key="1">
    <citation type="submission" date="2008-02" db="EMBL/GenBank/DDBJ databases">
        <title>Complete sequence of Shewanella woodyi ATCC 51908.</title>
        <authorList>
            <consortium name="US DOE Joint Genome Institute"/>
            <person name="Copeland A."/>
            <person name="Lucas S."/>
            <person name="Lapidus A."/>
            <person name="Glavina del Rio T."/>
            <person name="Dalin E."/>
            <person name="Tice H."/>
            <person name="Bruce D."/>
            <person name="Goodwin L."/>
            <person name="Pitluck S."/>
            <person name="Sims D."/>
            <person name="Brettin T."/>
            <person name="Detter J.C."/>
            <person name="Han C."/>
            <person name="Kuske C.R."/>
            <person name="Schmutz J."/>
            <person name="Larimer F."/>
            <person name="Land M."/>
            <person name="Hauser L."/>
            <person name="Kyrpides N."/>
            <person name="Lykidis A."/>
            <person name="Zhao J.-S."/>
            <person name="Richardson P."/>
        </authorList>
    </citation>
    <scope>NUCLEOTIDE SEQUENCE [LARGE SCALE GENOMIC DNA]</scope>
    <source>
        <strain evidence="3">ATCC 51908 / MS32</strain>
    </source>
</reference>
<keyword evidence="3" id="KW-1185">Reference proteome</keyword>
<evidence type="ECO:0000256" key="1">
    <source>
        <dbReference type="SAM" id="Phobius"/>
    </source>
</evidence>
<sequence precursor="true">MILKINQERVTLQARSMAIMNKLIILAFVLLGVFFTLLAGYEGVYIGLFATDEILSEYPWGTELGWPYINKTNYMLYGLFIALLSWLPLLAYVLTKHLPSKDNTTRKDARLL</sequence>
<dbReference type="AlphaFoldDB" id="B1KH75"/>
<evidence type="ECO:0000313" key="2">
    <source>
        <dbReference type="EMBL" id="ACA85383.1"/>
    </source>
</evidence>
<keyword evidence="1" id="KW-1133">Transmembrane helix</keyword>
<feature type="transmembrane region" description="Helical" evidence="1">
    <location>
        <begin position="74"/>
        <end position="94"/>
    </location>
</feature>
<feature type="transmembrane region" description="Helical" evidence="1">
    <location>
        <begin position="21"/>
        <end position="41"/>
    </location>
</feature>
<keyword evidence="1" id="KW-0812">Transmembrane</keyword>
<name>B1KH75_SHEWM</name>
<organism evidence="2 3">
    <name type="scientific">Shewanella woodyi (strain ATCC 51908 / MS32)</name>
    <dbReference type="NCBI Taxonomy" id="392500"/>
    <lineage>
        <taxon>Bacteria</taxon>
        <taxon>Pseudomonadati</taxon>
        <taxon>Pseudomonadota</taxon>
        <taxon>Gammaproteobacteria</taxon>
        <taxon>Alteromonadales</taxon>
        <taxon>Shewanellaceae</taxon>
        <taxon>Shewanella</taxon>
    </lineage>
</organism>
<keyword evidence="1" id="KW-0472">Membrane</keyword>
<accession>B1KH75</accession>
<proteinExistence type="predicted"/>
<evidence type="ECO:0000313" key="3">
    <source>
        <dbReference type="Proteomes" id="UP000002168"/>
    </source>
</evidence>